<gene>
    <name evidence="2" type="ORF">NA56DRAFT_644881</name>
</gene>
<dbReference type="EMBL" id="KZ613477">
    <property type="protein sequence ID" value="PMD22713.1"/>
    <property type="molecule type" value="Genomic_DNA"/>
</dbReference>
<sequence>MHAQARFDSIPGTRHYYTKILCGFEDEHDPYREMLRNRQAEKTDREPAKEPTKAKRGP</sequence>
<accession>A0A2J6Q8Y0</accession>
<evidence type="ECO:0000313" key="2">
    <source>
        <dbReference type="EMBL" id="PMD22713.1"/>
    </source>
</evidence>
<dbReference type="AlphaFoldDB" id="A0A2J6Q8Y0"/>
<feature type="compositionally biased region" description="Basic and acidic residues" evidence="1">
    <location>
        <begin position="29"/>
        <end position="58"/>
    </location>
</feature>
<dbReference type="Proteomes" id="UP000235672">
    <property type="component" value="Unassembled WGS sequence"/>
</dbReference>
<reference evidence="2 3" key="1">
    <citation type="submission" date="2016-05" db="EMBL/GenBank/DDBJ databases">
        <title>A degradative enzymes factory behind the ericoid mycorrhizal symbiosis.</title>
        <authorList>
            <consortium name="DOE Joint Genome Institute"/>
            <person name="Martino E."/>
            <person name="Morin E."/>
            <person name="Grelet G."/>
            <person name="Kuo A."/>
            <person name="Kohler A."/>
            <person name="Daghino S."/>
            <person name="Barry K."/>
            <person name="Choi C."/>
            <person name="Cichocki N."/>
            <person name="Clum A."/>
            <person name="Copeland A."/>
            <person name="Hainaut M."/>
            <person name="Haridas S."/>
            <person name="Labutti K."/>
            <person name="Lindquist E."/>
            <person name="Lipzen A."/>
            <person name="Khouja H.-R."/>
            <person name="Murat C."/>
            <person name="Ohm R."/>
            <person name="Olson A."/>
            <person name="Spatafora J."/>
            <person name="Veneault-Fourrey C."/>
            <person name="Henrissat B."/>
            <person name="Grigoriev I."/>
            <person name="Martin F."/>
            <person name="Perotto S."/>
        </authorList>
    </citation>
    <scope>NUCLEOTIDE SEQUENCE [LARGE SCALE GENOMIC DNA]</scope>
    <source>
        <strain evidence="2 3">UAMH 7357</strain>
    </source>
</reference>
<proteinExistence type="predicted"/>
<organism evidence="2 3">
    <name type="scientific">Hyaloscypha hepaticicola</name>
    <dbReference type="NCBI Taxonomy" id="2082293"/>
    <lineage>
        <taxon>Eukaryota</taxon>
        <taxon>Fungi</taxon>
        <taxon>Dikarya</taxon>
        <taxon>Ascomycota</taxon>
        <taxon>Pezizomycotina</taxon>
        <taxon>Leotiomycetes</taxon>
        <taxon>Helotiales</taxon>
        <taxon>Hyaloscyphaceae</taxon>
        <taxon>Hyaloscypha</taxon>
    </lineage>
</organism>
<evidence type="ECO:0000313" key="3">
    <source>
        <dbReference type="Proteomes" id="UP000235672"/>
    </source>
</evidence>
<keyword evidence="3" id="KW-1185">Reference proteome</keyword>
<dbReference type="OrthoDB" id="5372011at2759"/>
<name>A0A2J6Q8Y0_9HELO</name>
<protein>
    <submittedName>
        <fullName evidence="2">Uncharacterized protein</fullName>
    </submittedName>
</protein>
<evidence type="ECO:0000256" key="1">
    <source>
        <dbReference type="SAM" id="MobiDB-lite"/>
    </source>
</evidence>
<feature type="region of interest" description="Disordered" evidence="1">
    <location>
        <begin position="28"/>
        <end position="58"/>
    </location>
</feature>